<keyword evidence="1" id="KW-0472">Membrane</keyword>
<protein>
    <submittedName>
        <fullName evidence="2">Uncharacterized protein</fullName>
    </submittedName>
</protein>
<dbReference type="EMBL" id="KZ821696">
    <property type="protein sequence ID" value="PYH82285.1"/>
    <property type="molecule type" value="Genomic_DNA"/>
</dbReference>
<dbReference type="RefSeq" id="XP_025492485.1">
    <property type="nucleotide sequence ID" value="XM_025639273.1"/>
</dbReference>
<organism evidence="2 3">
    <name type="scientific">Aspergillus uvarum CBS 121591</name>
    <dbReference type="NCBI Taxonomy" id="1448315"/>
    <lineage>
        <taxon>Eukaryota</taxon>
        <taxon>Fungi</taxon>
        <taxon>Dikarya</taxon>
        <taxon>Ascomycota</taxon>
        <taxon>Pezizomycotina</taxon>
        <taxon>Eurotiomycetes</taxon>
        <taxon>Eurotiomycetidae</taxon>
        <taxon>Eurotiales</taxon>
        <taxon>Aspergillaceae</taxon>
        <taxon>Aspergillus</taxon>
        <taxon>Aspergillus subgen. Circumdati</taxon>
    </lineage>
</organism>
<sequence length="115" mass="12713">MAATSWRCDKAERLTCCGQAGGVKHGEWIANMARVNPQSMPNSPYEGACSTPVPATRRDWHLRHTVFQTFLRFAFDGYFTTLVALTLQGALLLSSAFLRIIFHPSSQPLDTPTIG</sequence>
<gene>
    <name evidence="2" type="ORF">BO82DRAFT_401609</name>
</gene>
<dbReference type="Proteomes" id="UP000248340">
    <property type="component" value="Unassembled WGS sequence"/>
</dbReference>
<evidence type="ECO:0000256" key="1">
    <source>
        <dbReference type="SAM" id="Phobius"/>
    </source>
</evidence>
<keyword evidence="1" id="KW-0812">Transmembrane</keyword>
<proteinExistence type="predicted"/>
<feature type="transmembrane region" description="Helical" evidence="1">
    <location>
        <begin position="78"/>
        <end position="102"/>
    </location>
</feature>
<reference evidence="2 3" key="1">
    <citation type="submission" date="2016-12" db="EMBL/GenBank/DDBJ databases">
        <title>The genomes of Aspergillus section Nigri reveals drivers in fungal speciation.</title>
        <authorList>
            <consortium name="DOE Joint Genome Institute"/>
            <person name="Vesth T.C."/>
            <person name="Nybo J."/>
            <person name="Theobald S."/>
            <person name="Brandl J."/>
            <person name="Frisvad J.C."/>
            <person name="Nielsen K.F."/>
            <person name="Lyhne E.K."/>
            <person name="Kogle M.E."/>
            <person name="Kuo A."/>
            <person name="Riley R."/>
            <person name="Clum A."/>
            <person name="Nolan M."/>
            <person name="Lipzen A."/>
            <person name="Salamov A."/>
            <person name="Henrissat B."/>
            <person name="Wiebenga A."/>
            <person name="De Vries R.P."/>
            <person name="Grigoriev I.V."/>
            <person name="Mortensen U.H."/>
            <person name="Andersen M.R."/>
            <person name="Baker S.E."/>
        </authorList>
    </citation>
    <scope>NUCLEOTIDE SEQUENCE [LARGE SCALE GENOMIC DNA]</scope>
    <source>
        <strain evidence="2 3">CBS 121591</strain>
    </source>
</reference>
<dbReference type="AlphaFoldDB" id="A0A319CA03"/>
<name>A0A319CA03_9EURO</name>
<evidence type="ECO:0000313" key="3">
    <source>
        <dbReference type="Proteomes" id="UP000248340"/>
    </source>
</evidence>
<accession>A0A319CA03</accession>
<evidence type="ECO:0000313" key="2">
    <source>
        <dbReference type="EMBL" id="PYH82285.1"/>
    </source>
</evidence>
<keyword evidence="1" id="KW-1133">Transmembrane helix</keyword>
<dbReference type="VEuPathDB" id="FungiDB:BO82DRAFT_401609"/>
<keyword evidence="3" id="KW-1185">Reference proteome</keyword>
<dbReference type="GeneID" id="37142015"/>